<dbReference type="PANTHER" id="PTHR13420">
    <property type="entry name" value="UPF0235 PROTEIN C15ORF40"/>
    <property type="match status" value="1"/>
</dbReference>
<organism evidence="3 4">
    <name type="scientific">Asticcacaulis endophyticus</name>
    <dbReference type="NCBI Taxonomy" id="1395890"/>
    <lineage>
        <taxon>Bacteria</taxon>
        <taxon>Pseudomonadati</taxon>
        <taxon>Pseudomonadota</taxon>
        <taxon>Alphaproteobacteria</taxon>
        <taxon>Caulobacterales</taxon>
        <taxon>Caulobacteraceae</taxon>
        <taxon>Asticcacaulis</taxon>
    </lineage>
</organism>
<accession>A0A918PUC2</accession>
<dbReference type="SUPFAM" id="SSF69786">
    <property type="entry name" value="YggU-like"/>
    <property type="match status" value="1"/>
</dbReference>
<dbReference type="NCBIfam" id="TIGR00251">
    <property type="entry name" value="DUF167 family protein"/>
    <property type="match status" value="1"/>
</dbReference>
<dbReference type="GO" id="GO:0005737">
    <property type="term" value="C:cytoplasm"/>
    <property type="evidence" value="ECO:0007669"/>
    <property type="project" value="TreeGrafter"/>
</dbReference>
<comment type="caution">
    <text evidence="3">The sequence shown here is derived from an EMBL/GenBank/DDBJ whole genome shotgun (WGS) entry which is preliminary data.</text>
</comment>
<evidence type="ECO:0000256" key="1">
    <source>
        <dbReference type="ARBA" id="ARBA00010364"/>
    </source>
</evidence>
<proteinExistence type="inferred from homology"/>
<dbReference type="HAMAP" id="MF_00634">
    <property type="entry name" value="UPF0235"/>
    <property type="match status" value="1"/>
</dbReference>
<gene>
    <name evidence="3" type="ORF">GCM10011273_02840</name>
</gene>
<dbReference type="Gene3D" id="3.30.1200.10">
    <property type="entry name" value="YggU-like"/>
    <property type="match status" value="1"/>
</dbReference>
<dbReference type="Pfam" id="PF02594">
    <property type="entry name" value="DUF167"/>
    <property type="match status" value="1"/>
</dbReference>
<comment type="similarity">
    <text evidence="1 2">Belongs to the UPF0235 family.</text>
</comment>
<dbReference type="Proteomes" id="UP000662572">
    <property type="component" value="Unassembled WGS sequence"/>
</dbReference>
<evidence type="ECO:0000313" key="3">
    <source>
        <dbReference type="EMBL" id="GGZ21555.1"/>
    </source>
</evidence>
<dbReference type="RefSeq" id="WP_189484589.1">
    <property type="nucleotide sequence ID" value="NZ_BMZB01000001.1"/>
</dbReference>
<evidence type="ECO:0000256" key="2">
    <source>
        <dbReference type="HAMAP-Rule" id="MF_00634"/>
    </source>
</evidence>
<sequence length="96" mass="10779">MARLVIRLTPKAAHDRIDGWDIDEFGRKILKVRVKAQPIEGRANAALLAFLAKELDLPKSRLTLLSGDTSRYKQIEVEGLNDDALMAQIKTPQIKI</sequence>
<keyword evidence="4" id="KW-1185">Reference proteome</keyword>
<dbReference type="InterPro" id="IPR036591">
    <property type="entry name" value="YggU-like_sf"/>
</dbReference>
<dbReference type="PANTHER" id="PTHR13420:SF7">
    <property type="entry name" value="UPF0235 PROTEIN C15ORF40"/>
    <property type="match status" value="1"/>
</dbReference>
<dbReference type="SMART" id="SM01152">
    <property type="entry name" value="DUF167"/>
    <property type="match status" value="1"/>
</dbReference>
<dbReference type="EMBL" id="BMZB01000001">
    <property type="protein sequence ID" value="GGZ21555.1"/>
    <property type="molecule type" value="Genomic_DNA"/>
</dbReference>
<dbReference type="AlphaFoldDB" id="A0A918PUC2"/>
<reference evidence="3" key="2">
    <citation type="submission" date="2020-09" db="EMBL/GenBank/DDBJ databases">
        <authorList>
            <person name="Sun Q."/>
            <person name="Kim S."/>
        </authorList>
    </citation>
    <scope>NUCLEOTIDE SEQUENCE</scope>
    <source>
        <strain evidence="3">KCTC 32296</strain>
    </source>
</reference>
<reference evidence="3" key="1">
    <citation type="journal article" date="2014" name="Int. J. Syst. Evol. Microbiol.">
        <title>Complete genome sequence of Corynebacterium casei LMG S-19264T (=DSM 44701T), isolated from a smear-ripened cheese.</title>
        <authorList>
            <consortium name="US DOE Joint Genome Institute (JGI-PGF)"/>
            <person name="Walter F."/>
            <person name="Albersmeier A."/>
            <person name="Kalinowski J."/>
            <person name="Ruckert C."/>
        </authorList>
    </citation>
    <scope>NUCLEOTIDE SEQUENCE</scope>
    <source>
        <strain evidence="3">KCTC 32296</strain>
    </source>
</reference>
<name>A0A918PUC2_9CAUL</name>
<protein>
    <recommendedName>
        <fullName evidence="2">UPF0235 protein GCM10011273_02840</fullName>
    </recommendedName>
</protein>
<evidence type="ECO:0000313" key="4">
    <source>
        <dbReference type="Proteomes" id="UP000662572"/>
    </source>
</evidence>
<dbReference type="InterPro" id="IPR003746">
    <property type="entry name" value="DUF167"/>
</dbReference>